<reference evidence="2" key="1">
    <citation type="journal article" date="2007" name="Plant Cell">
        <title>Dothideomycete-plant interactions illuminated by genome sequencing and EST analysis of the wheat pathogen Stagonospora nodorum.</title>
        <authorList>
            <person name="Hane J.K."/>
            <person name="Lowe R.G."/>
            <person name="Solomon P.S."/>
            <person name="Tan K.C."/>
            <person name="Schoch C.L."/>
            <person name="Spatafora J.W."/>
            <person name="Crous P.W."/>
            <person name="Kodira C."/>
            <person name="Birren B.W."/>
            <person name="Galagan J.E."/>
            <person name="Torriani S.F."/>
            <person name="McDonald B.A."/>
            <person name="Oliver R.P."/>
        </authorList>
    </citation>
    <scope>NUCLEOTIDE SEQUENCE [LARGE SCALE GENOMIC DNA]</scope>
    <source>
        <strain evidence="2">SN15 / ATCC MYA-4574 / FGSC 10173</strain>
    </source>
</reference>
<dbReference type="KEGG" id="pno:SNOG_16063"/>
<dbReference type="InParanoid" id="Q0TWY7"/>
<dbReference type="EMBL" id="CH445366">
    <property type="protein sequence ID" value="EAT76642.2"/>
    <property type="molecule type" value="Genomic_DNA"/>
</dbReference>
<accession>Q0TWY7</accession>
<proteinExistence type="predicted"/>
<organism evidence="1 2">
    <name type="scientific">Phaeosphaeria nodorum (strain SN15 / ATCC MYA-4574 / FGSC 10173)</name>
    <name type="common">Glume blotch fungus</name>
    <name type="synonym">Parastagonospora nodorum</name>
    <dbReference type="NCBI Taxonomy" id="321614"/>
    <lineage>
        <taxon>Eukaryota</taxon>
        <taxon>Fungi</taxon>
        <taxon>Dikarya</taxon>
        <taxon>Ascomycota</taxon>
        <taxon>Pezizomycotina</taxon>
        <taxon>Dothideomycetes</taxon>
        <taxon>Pleosporomycetidae</taxon>
        <taxon>Pleosporales</taxon>
        <taxon>Pleosporineae</taxon>
        <taxon>Phaeosphaeriaceae</taxon>
        <taxon>Parastagonospora</taxon>
    </lineage>
</organism>
<protein>
    <submittedName>
        <fullName evidence="1">Uncharacterized protein</fullName>
    </submittedName>
</protein>
<evidence type="ECO:0000313" key="1">
    <source>
        <dbReference type="EMBL" id="EAT76642.2"/>
    </source>
</evidence>
<dbReference type="HOGENOM" id="CLU_1778158_0_0_1"/>
<name>Q0TWY7_PHANO</name>
<dbReference type="Proteomes" id="UP000001055">
    <property type="component" value="Unassembled WGS sequence"/>
</dbReference>
<evidence type="ECO:0000313" key="2">
    <source>
        <dbReference type="Proteomes" id="UP000001055"/>
    </source>
</evidence>
<dbReference type="eggNOG" id="ENOG502SQU8">
    <property type="taxonomic scope" value="Eukaryota"/>
</dbReference>
<dbReference type="RefSeq" id="XP_001806192.1">
    <property type="nucleotide sequence ID" value="XM_001806140.1"/>
</dbReference>
<dbReference type="VEuPathDB" id="FungiDB:JI435_160630"/>
<dbReference type="AlphaFoldDB" id="Q0TWY7"/>
<sequence>MLNHQHSNNLHFNPRIQSHCNLASPSLFRFAIHHFNMRFFAMTALLGLSVSALPTVENSVVARSASPEAIAEAVAESARLYARGKDIKYASMPSSNAACPATARYGAHTYTDNQIKVAFLGGAGLTAEGKQLGTSMYSRSLGCCRC</sequence>
<gene>
    <name evidence="1" type="ORF">SNOG_16063</name>
</gene>
<dbReference type="GeneID" id="5983122"/>